<comment type="subcellular location">
    <subcellularLocation>
        <location evidence="3">Cell junction</location>
        <location evidence="3">Adherens junction</location>
    </subcellularLocation>
    <subcellularLocation>
        <location evidence="2">Cell membrane</location>
        <topology evidence="2">Peripheral membrane protein</topology>
        <orientation evidence="2">Cytoplasmic side</orientation>
    </subcellularLocation>
    <subcellularLocation>
        <location evidence="1">Cytoplasm</location>
        <location evidence="1">Cytoskeleton</location>
    </subcellularLocation>
</comment>
<feature type="compositionally biased region" description="Basic and acidic residues" evidence="11">
    <location>
        <begin position="855"/>
        <end position="867"/>
    </location>
</feature>
<evidence type="ECO:0000256" key="9">
    <source>
        <dbReference type="ARBA" id="ARBA00023136"/>
    </source>
</evidence>
<keyword evidence="9" id="KW-0472">Membrane</keyword>
<evidence type="ECO:0000313" key="12">
    <source>
        <dbReference type="EMBL" id="EDW33910.1"/>
    </source>
</evidence>
<dbReference type="PROSITE" id="PS00663">
    <property type="entry name" value="VINCULIN_1"/>
    <property type="match status" value="1"/>
</dbReference>
<dbReference type="PANTHER" id="PTHR18914">
    <property type="entry name" value="ALPHA CATENIN"/>
    <property type="match status" value="1"/>
</dbReference>
<evidence type="ECO:0000256" key="1">
    <source>
        <dbReference type="ARBA" id="ARBA00004245"/>
    </source>
</evidence>
<dbReference type="GO" id="GO:0045296">
    <property type="term" value="F:cadherin binding"/>
    <property type="evidence" value="ECO:0007669"/>
    <property type="project" value="InterPro"/>
</dbReference>
<dbReference type="PRINTS" id="PR00805">
    <property type="entry name" value="ALPHACATENIN"/>
</dbReference>
<dbReference type="InterPro" id="IPR036723">
    <property type="entry name" value="Alpha-catenin/vinculin-like_sf"/>
</dbReference>
<dbReference type="GO" id="GO:0051015">
    <property type="term" value="F:actin filament binding"/>
    <property type="evidence" value="ECO:0007669"/>
    <property type="project" value="InterPro"/>
</dbReference>
<dbReference type="InterPro" id="IPR001033">
    <property type="entry name" value="Alpha_catenin"/>
</dbReference>
<dbReference type="OMA" id="MNNMRQF"/>
<dbReference type="GO" id="GO:0008013">
    <property type="term" value="F:beta-catenin binding"/>
    <property type="evidence" value="ECO:0007669"/>
    <property type="project" value="TreeGrafter"/>
</dbReference>
<dbReference type="PhylomeDB" id="B4GE75"/>
<evidence type="ECO:0000256" key="7">
    <source>
        <dbReference type="ARBA" id="ARBA00022889"/>
    </source>
</evidence>
<dbReference type="FunFam" id="1.20.120.230:FF:000020">
    <property type="entry name" value="Catenin alpha"/>
    <property type="match status" value="1"/>
</dbReference>
<gene>
    <name evidence="12" type="primary">Dper\GL21877</name>
    <name evidence="12" type="ORF">Dper_GL21877</name>
</gene>
<accession>B4GE75</accession>
<dbReference type="SMR" id="B4GE75"/>
<dbReference type="EMBL" id="CH479182">
    <property type="protein sequence ID" value="EDW33910.1"/>
    <property type="molecule type" value="Genomic_DNA"/>
</dbReference>
<keyword evidence="10" id="KW-0206">Cytoskeleton</keyword>
<protein>
    <submittedName>
        <fullName evidence="12">GL21877</fullName>
    </submittedName>
</protein>
<dbReference type="HOGENOM" id="CLU_015314_2_0_1"/>
<organism evidence="13">
    <name type="scientific">Drosophila persimilis</name>
    <name type="common">Fruit fly</name>
    <dbReference type="NCBI Taxonomy" id="7234"/>
    <lineage>
        <taxon>Eukaryota</taxon>
        <taxon>Metazoa</taxon>
        <taxon>Ecdysozoa</taxon>
        <taxon>Arthropoda</taxon>
        <taxon>Hexapoda</taxon>
        <taxon>Insecta</taxon>
        <taxon>Pterygota</taxon>
        <taxon>Neoptera</taxon>
        <taxon>Endopterygota</taxon>
        <taxon>Diptera</taxon>
        <taxon>Brachycera</taxon>
        <taxon>Muscomorpha</taxon>
        <taxon>Ephydroidea</taxon>
        <taxon>Drosophilidae</taxon>
        <taxon>Drosophila</taxon>
        <taxon>Sophophora</taxon>
    </lineage>
</organism>
<feature type="region of interest" description="Disordered" evidence="11">
    <location>
        <begin position="855"/>
        <end position="882"/>
    </location>
</feature>
<dbReference type="InterPro" id="IPR000633">
    <property type="entry name" value="Vinculin_CS"/>
</dbReference>
<comment type="similarity">
    <text evidence="4">Belongs to the vinculin/alpha-catenin family.</text>
</comment>
<dbReference type="Gene3D" id="6.10.250.2510">
    <property type="match status" value="1"/>
</dbReference>
<dbReference type="Gene3D" id="1.20.120.230">
    <property type="entry name" value="Alpha-catenin/vinculin-like"/>
    <property type="match status" value="5"/>
</dbReference>
<dbReference type="GO" id="GO:0005198">
    <property type="term" value="F:structural molecule activity"/>
    <property type="evidence" value="ECO:0007669"/>
    <property type="project" value="InterPro"/>
</dbReference>
<dbReference type="PANTHER" id="PTHR18914:SF9">
    <property type="entry name" value="CATENIN ALPHA"/>
    <property type="match status" value="1"/>
</dbReference>
<dbReference type="STRING" id="7234.B4GE75"/>
<reference evidence="12 13" key="1">
    <citation type="journal article" date="2007" name="Nature">
        <title>Evolution of genes and genomes on the Drosophila phylogeny.</title>
        <authorList>
            <consortium name="Drosophila 12 Genomes Consortium"/>
            <person name="Clark A.G."/>
            <person name="Eisen M.B."/>
            <person name="Smith D.R."/>
            <person name="Bergman C.M."/>
            <person name="Oliver B."/>
            <person name="Markow T.A."/>
            <person name="Kaufman T.C."/>
            <person name="Kellis M."/>
            <person name="Gelbart W."/>
            <person name="Iyer V.N."/>
            <person name="Pollard D.A."/>
            <person name="Sackton T.B."/>
            <person name="Larracuente A.M."/>
            <person name="Singh N.D."/>
            <person name="Abad J.P."/>
            <person name="Abt D.N."/>
            <person name="Adryan B."/>
            <person name="Aguade M."/>
            <person name="Akashi H."/>
            <person name="Anderson W.W."/>
            <person name="Aquadro C.F."/>
            <person name="Ardell D.H."/>
            <person name="Arguello R."/>
            <person name="Artieri C.G."/>
            <person name="Barbash D.A."/>
            <person name="Barker D."/>
            <person name="Barsanti P."/>
            <person name="Batterham P."/>
            <person name="Batzoglou S."/>
            <person name="Begun D."/>
            <person name="Bhutkar A."/>
            <person name="Blanco E."/>
            <person name="Bosak S.A."/>
            <person name="Bradley R.K."/>
            <person name="Brand A.D."/>
            <person name="Brent M.R."/>
            <person name="Brooks A.N."/>
            <person name="Brown R.H."/>
            <person name="Butlin R.K."/>
            <person name="Caggese C."/>
            <person name="Calvi B.R."/>
            <person name="Bernardo de Carvalho A."/>
            <person name="Caspi A."/>
            <person name="Castrezana S."/>
            <person name="Celniker S.E."/>
            <person name="Chang J.L."/>
            <person name="Chapple C."/>
            <person name="Chatterji S."/>
            <person name="Chinwalla A."/>
            <person name="Civetta A."/>
            <person name="Clifton S.W."/>
            <person name="Comeron J.M."/>
            <person name="Costello J.C."/>
            <person name="Coyne J.A."/>
            <person name="Daub J."/>
            <person name="David R.G."/>
            <person name="Delcher A.L."/>
            <person name="Delehaunty K."/>
            <person name="Do C.B."/>
            <person name="Ebling H."/>
            <person name="Edwards K."/>
            <person name="Eickbush T."/>
            <person name="Evans J.D."/>
            <person name="Filipski A."/>
            <person name="Findeiss S."/>
            <person name="Freyhult E."/>
            <person name="Fulton L."/>
            <person name="Fulton R."/>
            <person name="Garcia A.C."/>
            <person name="Gardiner A."/>
            <person name="Garfield D.A."/>
            <person name="Garvin B.E."/>
            <person name="Gibson G."/>
            <person name="Gilbert D."/>
            <person name="Gnerre S."/>
            <person name="Godfrey J."/>
            <person name="Good R."/>
            <person name="Gotea V."/>
            <person name="Gravely B."/>
            <person name="Greenberg A.J."/>
            <person name="Griffiths-Jones S."/>
            <person name="Gross S."/>
            <person name="Guigo R."/>
            <person name="Gustafson E.A."/>
            <person name="Haerty W."/>
            <person name="Hahn M.W."/>
            <person name="Halligan D.L."/>
            <person name="Halpern A.L."/>
            <person name="Halter G.M."/>
            <person name="Han M.V."/>
            <person name="Heger A."/>
            <person name="Hillier L."/>
            <person name="Hinrichs A.S."/>
            <person name="Holmes I."/>
            <person name="Hoskins R.A."/>
            <person name="Hubisz M.J."/>
            <person name="Hultmark D."/>
            <person name="Huntley M.A."/>
            <person name="Jaffe D.B."/>
            <person name="Jagadeeshan S."/>
            <person name="Jeck W.R."/>
            <person name="Johnson J."/>
            <person name="Jones C.D."/>
            <person name="Jordan W.C."/>
            <person name="Karpen G.H."/>
            <person name="Kataoka E."/>
            <person name="Keightley P.D."/>
            <person name="Kheradpour P."/>
            <person name="Kirkness E.F."/>
            <person name="Koerich L.B."/>
            <person name="Kristiansen K."/>
            <person name="Kudrna D."/>
            <person name="Kulathinal R.J."/>
            <person name="Kumar S."/>
            <person name="Kwok R."/>
            <person name="Lander E."/>
            <person name="Langley C.H."/>
            <person name="Lapoint R."/>
            <person name="Lazzaro B.P."/>
            <person name="Lee S.J."/>
            <person name="Levesque L."/>
            <person name="Li R."/>
            <person name="Lin C.F."/>
            <person name="Lin M.F."/>
            <person name="Lindblad-Toh K."/>
            <person name="Llopart A."/>
            <person name="Long M."/>
            <person name="Low L."/>
            <person name="Lozovsky E."/>
            <person name="Lu J."/>
            <person name="Luo M."/>
            <person name="Machado C.A."/>
            <person name="Makalowski W."/>
            <person name="Marzo M."/>
            <person name="Matsuda M."/>
            <person name="Matzkin L."/>
            <person name="McAllister B."/>
            <person name="McBride C.S."/>
            <person name="McKernan B."/>
            <person name="McKernan K."/>
            <person name="Mendez-Lago M."/>
            <person name="Minx P."/>
            <person name="Mollenhauer M.U."/>
            <person name="Montooth K."/>
            <person name="Mount S.M."/>
            <person name="Mu X."/>
            <person name="Myers E."/>
            <person name="Negre B."/>
            <person name="Newfeld S."/>
            <person name="Nielsen R."/>
            <person name="Noor M.A."/>
            <person name="O'Grady P."/>
            <person name="Pachter L."/>
            <person name="Papaceit M."/>
            <person name="Parisi M.J."/>
            <person name="Parisi M."/>
            <person name="Parts L."/>
            <person name="Pedersen J.S."/>
            <person name="Pesole G."/>
            <person name="Phillippy A.M."/>
            <person name="Ponting C.P."/>
            <person name="Pop M."/>
            <person name="Porcelli D."/>
            <person name="Powell J.R."/>
            <person name="Prohaska S."/>
            <person name="Pruitt K."/>
            <person name="Puig M."/>
            <person name="Quesneville H."/>
            <person name="Ram K.R."/>
            <person name="Rand D."/>
            <person name="Rasmussen M.D."/>
            <person name="Reed L.K."/>
            <person name="Reenan R."/>
            <person name="Reily A."/>
            <person name="Remington K.A."/>
            <person name="Rieger T.T."/>
            <person name="Ritchie M.G."/>
            <person name="Robin C."/>
            <person name="Rogers Y.H."/>
            <person name="Rohde C."/>
            <person name="Rozas J."/>
            <person name="Rubenfield M.J."/>
            <person name="Ruiz A."/>
            <person name="Russo S."/>
            <person name="Salzberg S.L."/>
            <person name="Sanchez-Gracia A."/>
            <person name="Saranga D.J."/>
            <person name="Sato H."/>
            <person name="Schaeffer S.W."/>
            <person name="Schatz M.C."/>
            <person name="Schlenke T."/>
            <person name="Schwartz R."/>
            <person name="Segarra C."/>
            <person name="Singh R.S."/>
            <person name="Sirot L."/>
            <person name="Sirota M."/>
            <person name="Sisneros N.B."/>
            <person name="Smith C.D."/>
            <person name="Smith T.F."/>
            <person name="Spieth J."/>
            <person name="Stage D.E."/>
            <person name="Stark A."/>
            <person name="Stephan W."/>
            <person name="Strausberg R.L."/>
            <person name="Strempel S."/>
            <person name="Sturgill D."/>
            <person name="Sutton G."/>
            <person name="Sutton G.G."/>
            <person name="Tao W."/>
            <person name="Teichmann S."/>
            <person name="Tobari Y.N."/>
            <person name="Tomimura Y."/>
            <person name="Tsolas J.M."/>
            <person name="Valente V.L."/>
            <person name="Venter E."/>
            <person name="Venter J.C."/>
            <person name="Vicario S."/>
            <person name="Vieira F.G."/>
            <person name="Vilella A.J."/>
            <person name="Villasante A."/>
            <person name="Walenz B."/>
            <person name="Wang J."/>
            <person name="Wasserman M."/>
            <person name="Watts T."/>
            <person name="Wilson D."/>
            <person name="Wilson R.K."/>
            <person name="Wing R.A."/>
            <person name="Wolfner M.F."/>
            <person name="Wong A."/>
            <person name="Wong G.K."/>
            <person name="Wu C.I."/>
            <person name="Wu G."/>
            <person name="Yamamoto D."/>
            <person name="Yang H.P."/>
            <person name="Yang S.P."/>
            <person name="Yorke J.A."/>
            <person name="Yoshida K."/>
            <person name="Zdobnov E."/>
            <person name="Zhang P."/>
            <person name="Zhang Y."/>
            <person name="Zimin A.V."/>
            <person name="Baldwin J."/>
            <person name="Abdouelleil A."/>
            <person name="Abdulkadir J."/>
            <person name="Abebe A."/>
            <person name="Abera B."/>
            <person name="Abreu J."/>
            <person name="Acer S.C."/>
            <person name="Aftuck L."/>
            <person name="Alexander A."/>
            <person name="An P."/>
            <person name="Anderson E."/>
            <person name="Anderson S."/>
            <person name="Arachi H."/>
            <person name="Azer M."/>
            <person name="Bachantsang P."/>
            <person name="Barry A."/>
            <person name="Bayul T."/>
            <person name="Berlin A."/>
            <person name="Bessette D."/>
            <person name="Bloom T."/>
            <person name="Blye J."/>
            <person name="Boguslavskiy L."/>
            <person name="Bonnet C."/>
            <person name="Boukhgalter B."/>
            <person name="Bourzgui I."/>
            <person name="Brown A."/>
            <person name="Cahill P."/>
            <person name="Channer S."/>
            <person name="Cheshatsang Y."/>
            <person name="Chuda L."/>
            <person name="Citroen M."/>
            <person name="Collymore A."/>
            <person name="Cooke P."/>
            <person name="Costello M."/>
            <person name="D'Aco K."/>
            <person name="Daza R."/>
            <person name="De Haan G."/>
            <person name="DeGray S."/>
            <person name="DeMaso C."/>
            <person name="Dhargay N."/>
            <person name="Dooley K."/>
            <person name="Dooley E."/>
            <person name="Doricent M."/>
            <person name="Dorje P."/>
            <person name="Dorjee K."/>
            <person name="Dupes A."/>
            <person name="Elong R."/>
            <person name="Falk J."/>
            <person name="Farina A."/>
            <person name="Faro S."/>
            <person name="Ferguson D."/>
            <person name="Fisher S."/>
            <person name="Foley C.D."/>
            <person name="Franke A."/>
            <person name="Friedrich D."/>
            <person name="Gadbois L."/>
            <person name="Gearin G."/>
            <person name="Gearin C.R."/>
            <person name="Giannoukos G."/>
            <person name="Goode T."/>
            <person name="Graham J."/>
            <person name="Grandbois E."/>
            <person name="Grewal S."/>
            <person name="Gyaltsen K."/>
            <person name="Hafez N."/>
            <person name="Hagos B."/>
            <person name="Hall J."/>
            <person name="Henson C."/>
            <person name="Hollinger A."/>
            <person name="Honan T."/>
            <person name="Huard M.D."/>
            <person name="Hughes L."/>
            <person name="Hurhula B."/>
            <person name="Husby M.E."/>
            <person name="Kamat A."/>
            <person name="Kanga B."/>
            <person name="Kashin S."/>
            <person name="Khazanovich D."/>
            <person name="Kisner P."/>
            <person name="Lance K."/>
            <person name="Lara M."/>
            <person name="Lee W."/>
            <person name="Lennon N."/>
            <person name="Letendre F."/>
            <person name="LeVine R."/>
            <person name="Lipovsky A."/>
            <person name="Liu X."/>
            <person name="Liu J."/>
            <person name="Liu S."/>
            <person name="Lokyitsang T."/>
            <person name="Lokyitsang Y."/>
            <person name="Lubonja R."/>
            <person name="Lui A."/>
            <person name="MacDonald P."/>
            <person name="Magnisalis V."/>
            <person name="Maru K."/>
            <person name="Matthews C."/>
            <person name="McCusker W."/>
            <person name="McDonough S."/>
            <person name="Mehta T."/>
            <person name="Meldrim J."/>
            <person name="Meneus L."/>
            <person name="Mihai O."/>
            <person name="Mihalev A."/>
            <person name="Mihova T."/>
            <person name="Mittelman R."/>
            <person name="Mlenga V."/>
            <person name="Montmayeur A."/>
            <person name="Mulrain L."/>
            <person name="Navidi A."/>
            <person name="Naylor J."/>
            <person name="Negash T."/>
            <person name="Nguyen T."/>
            <person name="Nguyen N."/>
            <person name="Nicol R."/>
            <person name="Norbu C."/>
            <person name="Norbu N."/>
            <person name="Novod N."/>
            <person name="O'Neill B."/>
            <person name="Osman S."/>
            <person name="Markiewicz E."/>
            <person name="Oyono O.L."/>
            <person name="Patti C."/>
            <person name="Phunkhang P."/>
            <person name="Pierre F."/>
            <person name="Priest M."/>
            <person name="Raghuraman S."/>
            <person name="Rege F."/>
            <person name="Reyes R."/>
            <person name="Rise C."/>
            <person name="Rogov P."/>
            <person name="Ross K."/>
            <person name="Ryan E."/>
            <person name="Settipalli S."/>
            <person name="Shea T."/>
            <person name="Sherpa N."/>
            <person name="Shi L."/>
            <person name="Shih D."/>
            <person name="Sparrow T."/>
            <person name="Spaulding J."/>
            <person name="Stalker J."/>
            <person name="Stange-Thomann N."/>
            <person name="Stavropoulos S."/>
            <person name="Stone C."/>
            <person name="Strader C."/>
            <person name="Tesfaye S."/>
            <person name="Thomson T."/>
            <person name="Thoulutsang Y."/>
            <person name="Thoulutsang D."/>
            <person name="Topham K."/>
            <person name="Topping I."/>
            <person name="Tsamla T."/>
            <person name="Vassiliev H."/>
            <person name="Vo A."/>
            <person name="Wangchuk T."/>
            <person name="Wangdi T."/>
            <person name="Weiand M."/>
            <person name="Wilkinson J."/>
            <person name="Wilson A."/>
            <person name="Yadav S."/>
            <person name="Young G."/>
            <person name="Yu Q."/>
            <person name="Zembek L."/>
            <person name="Zhong D."/>
            <person name="Zimmer A."/>
            <person name="Zwirko Z."/>
            <person name="Jaffe D.B."/>
            <person name="Alvarez P."/>
            <person name="Brockman W."/>
            <person name="Butler J."/>
            <person name="Chin C."/>
            <person name="Gnerre S."/>
            <person name="Grabherr M."/>
            <person name="Kleber M."/>
            <person name="Mauceli E."/>
            <person name="MacCallum I."/>
        </authorList>
    </citation>
    <scope>NUCLEOTIDE SEQUENCE [LARGE SCALE GENOMIC DNA]</scope>
    <source>
        <strain evidence="13">MSH-3 / Tucson 14011-0111.49</strain>
    </source>
</reference>
<keyword evidence="7" id="KW-0130">Cell adhesion</keyword>
<dbReference type="Proteomes" id="UP000008744">
    <property type="component" value="Unassembled WGS sequence"/>
</dbReference>
<keyword evidence="13" id="KW-1185">Reference proteome</keyword>
<dbReference type="eggNOG" id="KOG3681">
    <property type="taxonomic scope" value="Eukaryota"/>
</dbReference>
<sequence length="894" mass="100141">MGTLTDFGQIALKWDPKNLEIRTMSVEKTLEPLVLQVTTLVNTKGPSKKKKVAAVEKATENFIQKGEQISYENPDITQEMLTAVDEVRKTGDAMSIAAREFSEDPCSSLKRGNMVRAARNLLSAVTRLLILADMVDVHLLLKSLHIVEDDLNKLKNASSQDELMENMRQFGRNAGELIKQAAKRQQELKDPQLRDDLAAARAMLKKHSTMLLTASKVYVRHPELDLAKVNRDFILKQVCDAVNTISDVAQGKSSQPTDIYSGAGELAAALDDFDEGIVMDPMTYSEKRSRQLLEERLESIISAAALMADADCTRDERRERIVAECNAVRQALQDLLSEYMSNISQKDNSPGLVRAIDQMCRKTRDLRRQLRKAVVDHVSDSFLETTTPLLDLIEAAKSGNEKKVREKADIFTKHAEKLVEVANLVCSMSSNEDGVKMVRYAAAQIESLCPQVINAASILTVRPNSKVAQENMTAYRQAWEVQVRILTEAVDDITTIDDFLAVSENHILEDVNKCVMALQVGDARDLRATAGSIQGRSARVCNVVEAEMDNYEPCIYTKRVLEAVKVLREQVMIKFEQRVEAAVGALCTNTNKDVDENEFIDASRLVYDGVREIRRAVLMNRSSEDLDTDTEFEPVEDLTLETRSRSSAHTGDQTVDEYPDITMRKMTEEDKQKIAQQVELFRREKMTFDSEVAKWDDTGNDIIFLAKHMCMIMMEMTDFTRGRGPLKTTMDVINAAKKISEAGTKLDKLTREIAEQCPESSTKKDLLAYLQRIALYCHQIQITSKVKADVQNISGELIVSGLDSATSLIQAAKNLMNAVVLTVKYSYVASTKYTRQGTVSSPIVVWKMKAPEKKPLVRPEKPEEVRAKVRKGSQKKVQNPIHALSEFQSPADAV</sequence>
<evidence type="ECO:0000313" key="13">
    <source>
        <dbReference type="Proteomes" id="UP000008744"/>
    </source>
</evidence>
<keyword evidence="8" id="KW-0965">Cell junction</keyword>
<dbReference type="GO" id="GO:0098609">
    <property type="term" value="P:cell-cell adhesion"/>
    <property type="evidence" value="ECO:0007669"/>
    <property type="project" value="TreeGrafter"/>
</dbReference>
<evidence type="ECO:0000256" key="3">
    <source>
        <dbReference type="ARBA" id="ARBA00004536"/>
    </source>
</evidence>
<dbReference type="Pfam" id="PF01044">
    <property type="entry name" value="Vinculin"/>
    <property type="match status" value="1"/>
</dbReference>
<keyword evidence="6" id="KW-0963">Cytoplasm</keyword>
<evidence type="ECO:0000256" key="8">
    <source>
        <dbReference type="ARBA" id="ARBA00022949"/>
    </source>
</evidence>
<evidence type="ECO:0000256" key="5">
    <source>
        <dbReference type="ARBA" id="ARBA00022475"/>
    </source>
</evidence>
<dbReference type="FunFam" id="1.20.120.230:FF:000007">
    <property type="entry name" value="Catenin alpha 1"/>
    <property type="match status" value="1"/>
</dbReference>
<evidence type="ECO:0000256" key="6">
    <source>
        <dbReference type="ARBA" id="ARBA00022490"/>
    </source>
</evidence>
<evidence type="ECO:0000256" key="10">
    <source>
        <dbReference type="ARBA" id="ARBA00023212"/>
    </source>
</evidence>
<dbReference type="OrthoDB" id="6376697at2759"/>
<evidence type="ECO:0000256" key="11">
    <source>
        <dbReference type="SAM" id="MobiDB-lite"/>
    </source>
</evidence>
<dbReference type="GO" id="GO:0005912">
    <property type="term" value="C:adherens junction"/>
    <property type="evidence" value="ECO:0007669"/>
    <property type="project" value="UniProtKB-SubCell"/>
</dbReference>
<dbReference type="GO" id="GO:0016477">
    <property type="term" value="P:cell migration"/>
    <property type="evidence" value="ECO:0007669"/>
    <property type="project" value="TreeGrafter"/>
</dbReference>
<dbReference type="GO" id="GO:0015629">
    <property type="term" value="C:actin cytoskeleton"/>
    <property type="evidence" value="ECO:0007669"/>
    <property type="project" value="InterPro"/>
</dbReference>
<dbReference type="SUPFAM" id="SSF47220">
    <property type="entry name" value="alpha-catenin/vinculin-like"/>
    <property type="match status" value="4"/>
</dbReference>
<proteinExistence type="inferred from homology"/>
<dbReference type="GO" id="GO:0016342">
    <property type="term" value="C:catenin complex"/>
    <property type="evidence" value="ECO:0007669"/>
    <property type="project" value="TreeGrafter"/>
</dbReference>
<evidence type="ECO:0000256" key="2">
    <source>
        <dbReference type="ARBA" id="ARBA00004413"/>
    </source>
</evidence>
<dbReference type="InterPro" id="IPR006077">
    <property type="entry name" value="Vinculin/catenin"/>
</dbReference>
<keyword evidence="5" id="KW-1003">Cell membrane</keyword>
<dbReference type="AlphaFoldDB" id="B4GE75"/>
<evidence type="ECO:0000256" key="4">
    <source>
        <dbReference type="ARBA" id="ARBA00008376"/>
    </source>
</evidence>
<name>B4GE75_DROPE</name>